<gene>
    <name evidence="1" type="ORF">SAMN06297397_0112</name>
</gene>
<evidence type="ECO:0000313" key="1">
    <source>
        <dbReference type="EMBL" id="SMC93865.1"/>
    </source>
</evidence>
<protein>
    <submittedName>
        <fullName evidence="1">Uncharacterized protein</fullName>
    </submittedName>
</protein>
<reference evidence="1" key="1">
    <citation type="submission" date="2017-04" db="EMBL/GenBank/DDBJ databases">
        <authorList>
            <person name="Varghese N."/>
            <person name="Submissions S."/>
        </authorList>
    </citation>
    <scope>NUCLEOTIDE SEQUENCE</scope>
    <source>
        <strain evidence="1">WTE2008</strain>
    </source>
</reference>
<accession>A0AC61PQY9</accession>
<comment type="caution">
    <text evidence="1">The sequence shown here is derived from an EMBL/GenBank/DDBJ whole genome shotgun (WGS) entry which is preliminary data.</text>
</comment>
<proteinExistence type="predicted"/>
<evidence type="ECO:0000313" key="2">
    <source>
        <dbReference type="Proteomes" id="UP000192328"/>
    </source>
</evidence>
<organism evidence="1 2">
    <name type="scientific">Aristaeella lactis</name>
    <dbReference type="NCBI Taxonomy" id="3046383"/>
    <lineage>
        <taxon>Bacteria</taxon>
        <taxon>Bacillati</taxon>
        <taxon>Bacillota</taxon>
        <taxon>Clostridia</taxon>
        <taxon>Eubacteriales</taxon>
        <taxon>Aristaeellaceae</taxon>
        <taxon>Aristaeella</taxon>
    </lineage>
</organism>
<sequence length="270" mass="28805">MTRRIRMILSMILTVVMVCVSVPSFTEEAVVSEGNAAPEITEEPVETVQEEPEAAEKTEDSSETPQTTAVPDGEREEATPEVTDSGIPEITPAEEPASAPEEAPPETPAAEPAEETPAPAKPAADAAAAEAPAAEEAEDAEPGEEQEPGEEPVTEVPADETPDIAEGKTETTEAPAAEGCAAEDAADPEGEDEEPQITVTVKATLIEDNIMVLDAIVDDPEGRSFTYQWQVSEDGGLTYKDIEDATEAELRIELTDENIHDLWRVRVETI</sequence>
<dbReference type="EMBL" id="FWXZ01000011">
    <property type="protein sequence ID" value="SMC93865.1"/>
    <property type="molecule type" value="Genomic_DNA"/>
</dbReference>
<keyword evidence="2" id="KW-1185">Reference proteome</keyword>
<dbReference type="Proteomes" id="UP000192328">
    <property type="component" value="Unassembled WGS sequence"/>
</dbReference>
<name>A0AC61PQY9_9FIRM</name>